<name>A0A9D3Z8E6_DREPO</name>
<sequence length="412" mass="47326">MDLLGYGPLIRKTRREAYTELDRFRVKYVDRWLFSITTGSKAEGLTCVFKNDIDQIFVARNAMCLEEGIDQSTISGDIDLFNMNFQTTSAGYCRLLQGRHGPIGPIHIINALCEDGCGNFVLSSTLYLEQYTRVRLPGILYHASVGPSLPCSTGQFRLDKVHAIRCHCPSILQTWANRLRNWPPQKVIAMGAFVAPIGFKGSAFNHLEWRICVNTAETELVNNLNDTQVKIYVILKMVVHDVLSPNTKEITSYILKNIVLWLAENNPQEVFHSGSLFHWLHGGFDILQKSISTRHLSYYMIPERTFMAERDLHDNQQREFATSINCIMNEGPRLLLRLKKIRRAIVSHPEPLLWYSRMRTKLEILYLMMLNRFQCTDFNGICDESDSMIHSLSKRAVEIAVEVVWHMHQEGS</sequence>
<dbReference type="InterPro" id="IPR024810">
    <property type="entry name" value="MAB21L/cGLR"/>
</dbReference>
<dbReference type="AlphaFoldDB" id="A0A9D3Z8E6"/>
<dbReference type="Pfam" id="PF20266">
    <property type="entry name" value="Mab-21_C"/>
    <property type="match status" value="1"/>
</dbReference>
<dbReference type="PANTHER" id="PTHR10656:SF69">
    <property type="entry name" value="MAB-21-LIKE HHH_H2TH-LIKE DOMAIN-CONTAINING PROTEIN"/>
    <property type="match status" value="1"/>
</dbReference>
<dbReference type="InterPro" id="IPR046906">
    <property type="entry name" value="Mab-21_HhH/H2TH-like"/>
</dbReference>
<dbReference type="Gene3D" id="1.10.1410.40">
    <property type="match status" value="1"/>
</dbReference>
<accession>A0A9D3Z8E6</accession>
<comment type="caution">
    <text evidence="2">The sequence shown here is derived from an EMBL/GenBank/DDBJ whole genome shotgun (WGS) entry which is preliminary data.</text>
</comment>
<evidence type="ECO:0000313" key="3">
    <source>
        <dbReference type="Proteomes" id="UP000828390"/>
    </source>
</evidence>
<feature type="domain" description="Mab-21-like HhH/H2TH-like" evidence="1">
    <location>
        <begin position="243"/>
        <end position="322"/>
    </location>
</feature>
<dbReference type="SMART" id="SM01265">
    <property type="entry name" value="Mab-21"/>
    <property type="match status" value="1"/>
</dbReference>
<evidence type="ECO:0000259" key="1">
    <source>
        <dbReference type="Pfam" id="PF20266"/>
    </source>
</evidence>
<dbReference type="Proteomes" id="UP000828390">
    <property type="component" value="Unassembled WGS sequence"/>
</dbReference>
<keyword evidence="3" id="KW-1185">Reference proteome</keyword>
<protein>
    <recommendedName>
        <fullName evidence="1">Mab-21-like HhH/H2TH-like domain-containing protein</fullName>
    </recommendedName>
</protein>
<proteinExistence type="predicted"/>
<dbReference type="PANTHER" id="PTHR10656">
    <property type="entry name" value="CELL FATE DETERMINING PROTEIN MAB21-RELATED"/>
    <property type="match status" value="1"/>
</dbReference>
<dbReference type="EMBL" id="JAIWYP010000014">
    <property type="protein sequence ID" value="KAH3712510.1"/>
    <property type="molecule type" value="Genomic_DNA"/>
</dbReference>
<organism evidence="2 3">
    <name type="scientific">Dreissena polymorpha</name>
    <name type="common">Zebra mussel</name>
    <name type="synonym">Mytilus polymorpha</name>
    <dbReference type="NCBI Taxonomy" id="45954"/>
    <lineage>
        <taxon>Eukaryota</taxon>
        <taxon>Metazoa</taxon>
        <taxon>Spiralia</taxon>
        <taxon>Lophotrochozoa</taxon>
        <taxon>Mollusca</taxon>
        <taxon>Bivalvia</taxon>
        <taxon>Autobranchia</taxon>
        <taxon>Heteroconchia</taxon>
        <taxon>Euheterodonta</taxon>
        <taxon>Imparidentia</taxon>
        <taxon>Neoheterodontei</taxon>
        <taxon>Myida</taxon>
        <taxon>Dreissenoidea</taxon>
        <taxon>Dreissenidae</taxon>
        <taxon>Dreissena</taxon>
    </lineage>
</organism>
<evidence type="ECO:0000313" key="2">
    <source>
        <dbReference type="EMBL" id="KAH3712510.1"/>
    </source>
</evidence>
<gene>
    <name evidence="2" type="ORF">DPMN_072261</name>
</gene>
<reference evidence="2" key="1">
    <citation type="journal article" date="2019" name="bioRxiv">
        <title>The Genome of the Zebra Mussel, Dreissena polymorpha: A Resource for Invasive Species Research.</title>
        <authorList>
            <person name="McCartney M.A."/>
            <person name="Auch B."/>
            <person name="Kono T."/>
            <person name="Mallez S."/>
            <person name="Zhang Y."/>
            <person name="Obille A."/>
            <person name="Becker A."/>
            <person name="Abrahante J.E."/>
            <person name="Garbe J."/>
            <person name="Badalamenti J.P."/>
            <person name="Herman A."/>
            <person name="Mangelson H."/>
            <person name="Liachko I."/>
            <person name="Sullivan S."/>
            <person name="Sone E.D."/>
            <person name="Koren S."/>
            <person name="Silverstein K.A.T."/>
            <person name="Beckman K.B."/>
            <person name="Gohl D.M."/>
        </authorList>
    </citation>
    <scope>NUCLEOTIDE SEQUENCE</scope>
    <source>
        <strain evidence="2">Duluth1</strain>
        <tissue evidence="2">Whole animal</tissue>
    </source>
</reference>
<reference evidence="2" key="2">
    <citation type="submission" date="2020-11" db="EMBL/GenBank/DDBJ databases">
        <authorList>
            <person name="McCartney M.A."/>
            <person name="Auch B."/>
            <person name="Kono T."/>
            <person name="Mallez S."/>
            <person name="Becker A."/>
            <person name="Gohl D.M."/>
            <person name="Silverstein K.A.T."/>
            <person name="Koren S."/>
            <person name="Bechman K.B."/>
            <person name="Herman A."/>
            <person name="Abrahante J.E."/>
            <person name="Garbe J."/>
        </authorList>
    </citation>
    <scope>NUCLEOTIDE SEQUENCE</scope>
    <source>
        <strain evidence="2">Duluth1</strain>
        <tissue evidence="2">Whole animal</tissue>
    </source>
</reference>